<dbReference type="Proteomes" id="UP000315115">
    <property type="component" value="Chromosome 2"/>
</dbReference>
<gene>
    <name evidence="1" type="ORF">VroAM7_33180</name>
</gene>
<reference evidence="2" key="1">
    <citation type="submission" date="2019-07" db="EMBL/GenBank/DDBJ databases">
        <title>Complete Genome Sequences of Vibrion rotiferianus strain AM7.</title>
        <authorList>
            <person name="Miyazaki K."/>
            <person name="Wiseschart A."/>
            <person name="Pootanakit K."/>
            <person name="Ishimori K."/>
            <person name="Kitahara K."/>
        </authorList>
    </citation>
    <scope>NUCLEOTIDE SEQUENCE [LARGE SCALE GENOMIC DNA]</scope>
    <source>
        <strain evidence="2">AM7</strain>
    </source>
</reference>
<dbReference type="Gene3D" id="3.40.50.300">
    <property type="entry name" value="P-loop containing nucleotide triphosphate hydrolases"/>
    <property type="match status" value="1"/>
</dbReference>
<name>A0A510IA75_9VIBR</name>
<dbReference type="InterPro" id="IPR027417">
    <property type="entry name" value="P-loop_NTPase"/>
</dbReference>
<dbReference type="Pfam" id="PF13671">
    <property type="entry name" value="AAA_33"/>
    <property type="match status" value="1"/>
</dbReference>
<proteinExistence type="predicted"/>
<dbReference type="EMBL" id="AP019799">
    <property type="protein sequence ID" value="BBL90665.1"/>
    <property type="molecule type" value="Genomic_DNA"/>
</dbReference>
<dbReference type="RefSeq" id="WP_143693473.1">
    <property type="nucleotide sequence ID" value="NZ_AP019799.1"/>
</dbReference>
<sequence length="145" mass="16562">MNKQKITLIRGIPGSGKTTMAHEMDAALVEADQFFVNKDGEYHHDRRFIKDAHEWCQMEMKRLLLAGNDVVVANTFIKKWEIVGYLKAAQSLELDLDIEVLEAKGEYANVHGVPEDIVCRMKRQYEPFVLEAPKCTKRANVSVVQ</sequence>
<dbReference type="SUPFAM" id="SSF52540">
    <property type="entry name" value="P-loop containing nucleoside triphosphate hydrolases"/>
    <property type="match status" value="1"/>
</dbReference>
<dbReference type="PANTHER" id="PTHR13308:SF40">
    <property type="entry name" value="NEDD4-BINDING PROTEIN 2-LIKE 1"/>
    <property type="match status" value="1"/>
</dbReference>
<dbReference type="AlphaFoldDB" id="A0A510IA75"/>
<dbReference type="PANTHER" id="PTHR13308">
    <property type="entry name" value="NEDD4-BINDING PROTEIN 2-LIKE 1"/>
    <property type="match status" value="1"/>
</dbReference>
<evidence type="ECO:0000313" key="1">
    <source>
        <dbReference type="EMBL" id="BBL90665.1"/>
    </source>
</evidence>
<dbReference type="InterPro" id="IPR026302">
    <property type="entry name" value="NEDD4-bd_p2"/>
</dbReference>
<evidence type="ECO:0000313" key="2">
    <source>
        <dbReference type="Proteomes" id="UP000315115"/>
    </source>
</evidence>
<protein>
    <submittedName>
        <fullName evidence="1">ATPase AAA</fullName>
    </submittedName>
</protein>
<organism evidence="1 2">
    <name type="scientific">Vibrio rotiferianus</name>
    <dbReference type="NCBI Taxonomy" id="190895"/>
    <lineage>
        <taxon>Bacteria</taxon>
        <taxon>Pseudomonadati</taxon>
        <taxon>Pseudomonadota</taxon>
        <taxon>Gammaproteobacteria</taxon>
        <taxon>Vibrionales</taxon>
        <taxon>Vibrionaceae</taxon>
        <taxon>Vibrio</taxon>
    </lineage>
</organism>
<accession>A0A510IA75</accession>